<organism evidence="2 3">
    <name type="scientific">Frigoriflavimonas asaccharolytica</name>
    <dbReference type="NCBI Taxonomy" id="2735899"/>
    <lineage>
        <taxon>Bacteria</taxon>
        <taxon>Pseudomonadati</taxon>
        <taxon>Bacteroidota</taxon>
        <taxon>Flavobacteriia</taxon>
        <taxon>Flavobacteriales</taxon>
        <taxon>Weeksellaceae</taxon>
        <taxon>Frigoriflavimonas</taxon>
    </lineage>
</organism>
<dbReference type="InterPro" id="IPR029044">
    <property type="entry name" value="Nucleotide-diphossugar_trans"/>
</dbReference>
<dbReference type="PANTHER" id="PTHR43685:SF2">
    <property type="entry name" value="GLYCOSYLTRANSFERASE 2-LIKE DOMAIN-CONTAINING PROTEIN"/>
    <property type="match status" value="1"/>
</dbReference>
<dbReference type="Gene3D" id="3.90.550.10">
    <property type="entry name" value="Spore Coat Polysaccharide Biosynthesis Protein SpsA, Chain A"/>
    <property type="match status" value="1"/>
</dbReference>
<dbReference type="InterPro" id="IPR050834">
    <property type="entry name" value="Glycosyltransf_2"/>
</dbReference>
<evidence type="ECO:0000259" key="1">
    <source>
        <dbReference type="Pfam" id="PF00535"/>
    </source>
</evidence>
<sequence length="298" mass="34686">MEQPLVSVVVVSYNQSRYIVEMLDSLKNQTYTNWELIVADDKSQDNSTEIFENWLTEHNVNAQKIFHETNTGLATTLNDCVEHCTGKYIKLIAADDFLHPDCLAESVQILEEKGKNYGMVFTDTFCIDDQSKLLPNIADYNALGGIPSENFRKVLIKGNRIAALTVMMRTDVLKETGKYDSNFIVEDYYRWLKINEKYLIAYIPKKLTYYRCHDTNISGLRAGKIAEETVILQMMFDKDGMAKTQIDNYFYKAYFQNTPISRKVIDDYYCYPFKNRRLQLSLKYKIPIVFYKLISKVV</sequence>
<name>A0A8J8KBK5_9FLAO</name>
<proteinExistence type="predicted"/>
<comment type="caution">
    <text evidence="2">The sequence shown here is derived from an EMBL/GenBank/DDBJ whole genome shotgun (WGS) entry which is preliminary data.</text>
</comment>
<dbReference type="EMBL" id="JABSNO010000011">
    <property type="protein sequence ID" value="NRS92674.1"/>
    <property type="molecule type" value="Genomic_DNA"/>
</dbReference>
<keyword evidence="3" id="KW-1185">Reference proteome</keyword>
<dbReference type="PANTHER" id="PTHR43685">
    <property type="entry name" value="GLYCOSYLTRANSFERASE"/>
    <property type="match status" value="1"/>
</dbReference>
<accession>A0A8J8KBK5</accession>
<protein>
    <submittedName>
        <fullName evidence="2">Glycosyltransferase involved in cell wall biosynthesis</fullName>
    </submittedName>
</protein>
<evidence type="ECO:0000313" key="2">
    <source>
        <dbReference type="EMBL" id="NRS92674.1"/>
    </source>
</evidence>
<dbReference type="Proteomes" id="UP000610746">
    <property type="component" value="Unassembled WGS sequence"/>
</dbReference>
<evidence type="ECO:0000313" key="3">
    <source>
        <dbReference type="Proteomes" id="UP000610746"/>
    </source>
</evidence>
<dbReference type="InterPro" id="IPR001173">
    <property type="entry name" value="Glyco_trans_2-like"/>
</dbReference>
<dbReference type="RefSeq" id="WP_173779266.1">
    <property type="nucleotide sequence ID" value="NZ_JABSNO010000011.1"/>
</dbReference>
<dbReference type="AlphaFoldDB" id="A0A8J8KBK5"/>
<gene>
    <name evidence="2" type="ORF">HNQ03_001752</name>
</gene>
<dbReference type="SUPFAM" id="SSF53448">
    <property type="entry name" value="Nucleotide-diphospho-sugar transferases"/>
    <property type="match status" value="1"/>
</dbReference>
<reference evidence="2" key="1">
    <citation type="submission" date="2020-05" db="EMBL/GenBank/DDBJ databases">
        <title>Genomic Encyclopedia of Type Strains, Phase IV (KMG-V): Genome sequencing to study the core and pangenomes of soil and plant-associated prokaryotes.</title>
        <authorList>
            <person name="Whitman W."/>
        </authorList>
    </citation>
    <scope>NUCLEOTIDE SEQUENCE</scope>
    <source>
        <strain evidence="2">16F</strain>
    </source>
</reference>
<feature type="domain" description="Glycosyltransferase 2-like" evidence="1">
    <location>
        <begin position="7"/>
        <end position="123"/>
    </location>
</feature>
<dbReference type="Pfam" id="PF00535">
    <property type="entry name" value="Glycos_transf_2"/>
    <property type="match status" value="1"/>
</dbReference>